<evidence type="ECO:0000313" key="5">
    <source>
        <dbReference type="Proteomes" id="UP001501581"/>
    </source>
</evidence>
<dbReference type="InterPro" id="IPR042099">
    <property type="entry name" value="ANL_N_sf"/>
</dbReference>
<dbReference type="PANTHER" id="PTHR43201">
    <property type="entry name" value="ACYL-COA SYNTHETASE"/>
    <property type="match status" value="1"/>
</dbReference>
<dbReference type="InterPro" id="IPR000873">
    <property type="entry name" value="AMP-dep_synth/lig_dom"/>
</dbReference>
<dbReference type="RefSeq" id="WP_343996082.1">
    <property type="nucleotide sequence ID" value="NZ_BAAALG010000013.1"/>
</dbReference>
<protein>
    <recommendedName>
        <fullName evidence="3">AMP-dependent synthetase/ligase domain-containing protein</fullName>
    </recommendedName>
</protein>
<evidence type="ECO:0000256" key="2">
    <source>
        <dbReference type="ARBA" id="ARBA00022598"/>
    </source>
</evidence>
<feature type="domain" description="AMP-dependent synthetase/ligase" evidence="3">
    <location>
        <begin position="35"/>
        <end position="204"/>
    </location>
</feature>
<evidence type="ECO:0000259" key="3">
    <source>
        <dbReference type="Pfam" id="PF00501"/>
    </source>
</evidence>
<dbReference type="EMBL" id="BAAALG010000013">
    <property type="protein sequence ID" value="GAA1110702.1"/>
    <property type="molecule type" value="Genomic_DNA"/>
</dbReference>
<keyword evidence="2" id="KW-0436">Ligase</keyword>
<comment type="similarity">
    <text evidence="1">Belongs to the ATP-dependent AMP-binding enzyme family.</text>
</comment>
<dbReference type="SUPFAM" id="SSF56801">
    <property type="entry name" value="Acetyl-CoA synthetase-like"/>
    <property type="match status" value="1"/>
</dbReference>
<proteinExistence type="inferred from homology"/>
<keyword evidence="5" id="KW-1185">Reference proteome</keyword>
<dbReference type="Gene3D" id="3.40.50.12780">
    <property type="entry name" value="N-terminal domain of ligase-like"/>
    <property type="match status" value="1"/>
</dbReference>
<dbReference type="Proteomes" id="UP001501581">
    <property type="component" value="Unassembled WGS sequence"/>
</dbReference>
<dbReference type="PANTHER" id="PTHR43201:SF5">
    <property type="entry name" value="MEDIUM-CHAIN ACYL-COA LIGASE ACSF2, MITOCHONDRIAL"/>
    <property type="match status" value="1"/>
</dbReference>
<reference evidence="5" key="1">
    <citation type="journal article" date="2019" name="Int. J. Syst. Evol. Microbiol.">
        <title>The Global Catalogue of Microorganisms (GCM) 10K type strain sequencing project: providing services to taxonomists for standard genome sequencing and annotation.</title>
        <authorList>
            <consortium name="The Broad Institute Genomics Platform"/>
            <consortium name="The Broad Institute Genome Sequencing Center for Infectious Disease"/>
            <person name="Wu L."/>
            <person name="Ma J."/>
        </authorList>
    </citation>
    <scope>NUCLEOTIDE SEQUENCE [LARGE SCALE GENOMIC DNA]</scope>
    <source>
        <strain evidence="5">JCM 13008</strain>
    </source>
</reference>
<evidence type="ECO:0000313" key="4">
    <source>
        <dbReference type="EMBL" id="GAA1110702.1"/>
    </source>
</evidence>
<comment type="caution">
    <text evidence="4">The sequence shown here is derived from an EMBL/GenBank/DDBJ whole genome shotgun (WGS) entry which is preliminary data.</text>
</comment>
<sequence>MTDSGQQTPAAEPLEVLACPDPVAAFFEAHRTDRLLALRTSGTTSTPRVIVRTTASWVDSLPRVSELTGIDATSRVWVPGPVTATMNLFAAVHAHWAGAELSAEPDGATHAHVTPSTLARLLAQEPASLHGLHVITAGDRLTRSTHRDAVAAGVTVSHYYGAAELSFVAWGEHADALRPFPGVEIEARDGELWVRSPYLCLGYLDPAHRLHRDAAGWVSVGDRGTAGPEGVHVHGRDGAITTAGATVRISDIEAVLHPEATGEVVVLGLDHAELGQVVAAAVTRQQDVAHLQQVSRQVLTAAQQPRRWVHLARLPLTAGGKIDRAAVAVEVARSLS</sequence>
<name>A0ABP4EL77_9ACTN</name>
<evidence type="ECO:0000256" key="1">
    <source>
        <dbReference type="ARBA" id="ARBA00006432"/>
    </source>
</evidence>
<dbReference type="Gene3D" id="3.30.300.30">
    <property type="match status" value="1"/>
</dbReference>
<gene>
    <name evidence="4" type="ORF">GCM10009668_34330</name>
</gene>
<accession>A0ABP4EL77</accession>
<dbReference type="Pfam" id="PF00501">
    <property type="entry name" value="AMP-binding"/>
    <property type="match status" value="1"/>
</dbReference>
<organism evidence="4 5">
    <name type="scientific">Nocardioides dubius</name>
    <dbReference type="NCBI Taxonomy" id="317019"/>
    <lineage>
        <taxon>Bacteria</taxon>
        <taxon>Bacillati</taxon>
        <taxon>Actinomycetota</taxon>
        <taxon>Actinomycetes</taxon>
        <taxon>Propionibacteriales</taxon>
        <taxon>Nocardioidaceae</taxon>
        <taxon>Nocardioides</taxon>
    </lineage>
</organism>
<dbReference type="InterPro" id="IPR045851">
    <property type="entry name" value="AMP-bd_C_sf"/>
</dbReference>